<sequence length="583" mass="64770">MATHVGKDLMHQIILRRWTALSEQGLVNMSNLLCLPEETVLHILTLLSPPDLRSCRQTCCAINTLVATSPRLLFFLALDSLGYTLPLVPRSNLAPSGGLKLLQEHYSNWLRPNNIQPTRHSLHPHSVSSKCVGGVYAQGFGISGFLGTNATIRDLEFYQTPSKNLGVEFKRWRLENLGLGVQDFIFDPDQDLLVLLELPNTASPYSPTCTVHLKTMGGGEAHPRALAPTMAVNFADDAGSEGIVPNWNYHFEVMGDLVGILFRSRSQKLPSWVMVWDWVRGVEVTRVPTGGGWNSSFVLLDQQTLLLPRSDNTHYGRPFCKRNEFGSIGVYIFDPKATATNPPLMKASFSLPSFDRRYFLSSIKLRCTSNVRSTSRSHGRPRVYEPSLEHPLVAIDVHLSQLRGSGQITESAGTLYVPGNVFLDSGPYSQETSVLHTLLNMICTRSAPEVPWHKWASHALWVEIGDSQAKGDCLMYGYRMGTLSNIIWITDPASGIHLLDFNHRRFKTQKAKVSRIGNSLAEKHGLRSVFSDVESPSKTKYTETVLEVEGGVGMFDEVILDDEHVIICKGGRGAEPSLLVYTL</sequence>
<organism evidence="2 3">
    <name type="scientific">Rhizoctonia solani</name>
    <dbReference type="NCBI Taxonomy" id="456999"/>
    <lineage>
        <taxon>Eukaryota</taxon>
        <taxon>Fungi</taxon>
        <taxon>Dikarya</taxon>
        <taxon>Basidiomycota</taxon>
        <taxon>Agaricomycotina</taxon>
        <taxon>Agaricomycetes</taxon>
        <taxon>Cantharellales</taxon>
        <taxon>Ceratobasidiaceae</taxon>
        <taxon>Rhizoctonia</taxon>
    </lineage>
</organism>
<dbReference type="AlphaFoldDB" id="A0A8H3H7W0"/>
<dbReference type="SMART" id="SM00256">
    <property type="entry name" value="FBOX"/>
    <property type="match status" value="1"/>
</dbReference>
<dbReference type="Proteomes" id="UP000663888">
    <property type="component" value="Unassembled WGS sequence"/>
</dbReference>
<evidence type="ECO:0000313" key="2">
    <source>
        <dbReference type="EMBL" id="CAE6504616.1"/>
    </source>
</evidence>
<accession>A0A8H3H7W0</accession>
<evidence type="ECO:0000313" key="3">
    <source>
        <dbReference type="Proteomes" id="UP000663888"/>
    </source>
</evidence>
<protein>
    <recommendedName>
        <fullName evidence="1">F-box domain-containing protein</fullName>
    </recommendedName>
</protein>
<dbReference type="OrthoDB" id="10265243at2759"/>
<feature type="domain" description="F-box" evidence="1">
    <location>
        <begin position="29"/>
        <end position="78"/>
    </location>
</feature>
<comment type="caution">
    <text evidence="2">The sequence shown here is derived from an EMBL/GenBank/DDBJ whole genome shotgun (WGS) entry which is preliminary data.</text>
</comment>
<dbReference type="InterPro" id="IPR001810">
    <property type="entry name" value="F-box_dom"/>
</dbReference>
<proteinExistence type="predicted"/>
<evidence type="ECO:0000259" key="1">
    <source>
        <dbReference type="PROSITE" id="PS50181"/>
    </source>
</evidence>
<dbReference type="PROSITE" id="PS50181">
    <property type="entry name" value="FBOX"/>
    <property type="match status" value="1"/>
</dbReference>
<dbReference type="Pfam" id="PF12937">
    <property type="entry name" value="F-box-like"/>
    <property type="match status" value="1"/>
</dbReference>
<dbReference type="InterPro" id="IPR036047">
    <property type="entry name" value="F-box-like_dom_sf"/>
</dbReference>
<dbReference type="SUPFAM" id="SSF81383">
    <property type="entry name" value="F-box domain"/>
    <property type="match status" value="1"/>
</dbReference>
<reference evidence="2" key="1">
    <citation type="submission" date="2021-01" db="EMBL/GenBank/DDBJ databases">
        <authorList>
            <person name="Kaushik A."/>
        </authorList>
    </citation>
    <scope>NUCLEOTIDE SEQUENCE</scope>
    <source>
        <strain evidence="2">AG4-R118</strain>
    </source>
</reference>
<dbReference type="EMBL" id="CAJMWX010001762">
    <property type="protein sequence ID" value="CAE6504616.1"/>
    <property type="molecule type" value="Genomic_DNA"/>
</dbReference>
<gene>
    <name evidence="2" type="ORF">RDB_LOCUS158077</name>
</gene>
<name>A0A8H3H7W0_9AGAM</name>